<dbReference type="InterPro" id="IPR001304">
    <property type="entry name" value="C-type_lectin-like"/>
</dbReference>
<dbReference type="PANTHER" id="PTHR45784:SF3">
    <property type="entry name" value="C-TYPE LECTIN DOMAIN FAMILY 4 MEMBER K-LIKE-RELATED"/>
    <property type="match status" value="1"/>
</dbReference>
<feature type="domain" description="C-type lectin" evidence="2">
    <location>
        <begin position="63"/>
        <end position="184"/>
    </location>
</feature>
<feature type="transmembrane region" description="Helical" evidence="1">
    <location>
        <begin position="43"/>
        <end position="66"/>
    </location>
</feature>
<evidence type="ECO:0000313" key="4">
    <source>
        <dbReference type="Proteomes" id="UP001460270"/>
    </source>
</evidence>
<dbReference type="SUPFAM" id="SSF56436">
    <property type="entry name" value="C-type lectin-like"/>
    <property type="match status" value="1"/>
</dbReference>
<dbReference type="Proteomes" id="UP001460270">
    <property type="component" value="Unassembled WGS sequence"/>
</dbReference>
<gene>
    <name evidence="3" type="ORF">WMY93_015208</name>
</gene>
<keyword evidence="1" id="KW-0812">Transmembrane</keyword>
<name>A0AAW0NXI3_9GOBI</name>
<dbReference type="InterPro" id="IPR016186">
    <property type="entry name" value="C-type_lectin-like/link_sf"/>
</dbReference>
<evidence type="ECO:0000259" key="2">
    <source>
        <dbReference type="PROSITE" id="PS50041"/>
    </source>
</evidence>
<evidence type="ECO:0000256" key="1">
    <source>
        <dbReference type="SAM" id="Phobius"/>
    </source>
</evidence>
<dbReference type="PROSITE" id="PS50041">
    <property type="entry name" value="C_TYPE_LECTIN_2"/>
    <property type="match status" value="1"/>
</dbReference>
<dbReference type="EMBL" id="JBBPFD010000010">
    <property type="protein sequence ID" value="KAK7910524.1"/>
    <property type="molecule type" value="Genomic_DNA"/>
</dbReference>
<protein>
    <recommendedName>
        <fullName evidence="2">C-type lectin domain-containing protein</fullName>
    </recommendedName>
</protein>
<accession>A0AAW0NXI3</accession>
<dbReference type="SMART" id="SM00034">
    <property type="entry name" value="CLECT"/>
    <property type="match status" value="1"/>
</dbReference>
<proteinExistence type="predicted"/>
<keyword evidence="1" id="KW-1133">Transmembrane helix</keyword>
<sequence length="190" mass="21991">MQIIGYWLVGKLECQEETIQTWVPDHAGIEPATFLRKNKMVRIAFLAFGILILAFGWNMVLCFHPLQYYFINKDFNWSDASVYCKENYHGLAIVNSLDRNNMLKEFPGQVWIGLSDREDSWKGVMGQDRNSWRWSTNDTVTPDGFQNWTTGQPDNEKSNQLCVTMTNGQWTDDFCGLVFPFICYTASLCL</sequence>
<keyword evidence="1" id="KW-0472">Membrane</keyword>
<keyword evidence="4" id="KW-1185">Reference proteome</keyword>
<comment type="caution">
    <text evidence="3">The sequence shown here is derived from an EMBL/GenBank/DDBJ whole genome shotgun (WGS) entry which is preliminary data.</text>
</comment>
<dbReference type="Gene3D" id="3.10.100.10">
    <property type="entry name" value="Mannose-Binding Protein A, subunit A"/>
    <property type="match status" value="1"/>
</dbReference>
<dbReference type="Pfam" id="PF00059">
    <property type="entry name" value="Lectin_C"/>
    <property type="match status" value="1"/>
</dbReference>
<dbReference type="PANTHER" id="PTHR45784">
    <property type="entry name" value="C-TYPE LECTIN DOMAIN FAMILY 20 MEMBER A-RELATED"/>
    <property type="match status" value="1"/>
</dbReference>
<evidence type="ECO:0000313" key="3">
    <source>
        <dbReference type="EMBL" id="KAK7910524.1"/>
    </source>
</evidence>
<reference evidence="4" key="1">
    <citation type="submission" date="2024-04" db="EMBL/GenBank/DDBJ databases">
        <title>Salinicola lusitanus LLJ914,a marine bacterium isolated from the Okinawa Trough.</title>
        <authorList>
            <person name="Li J."/>
        </authorList>
    </citation>
    <scope>NUCLEOTIDE SEQUENCE [LARGE SCALE GENOMIC DNA]</scope>
</reference>
<dbReference type="AlphaFoldDB" id="A0AAW0NXI3"/>
<dbReference type="InterPro" id="IPR016187">
    <property type="entry name" value="CTDL_fold"/>
</dbReference>
<organism evidence="3 4">
    <name type="scientific">Mugilogobius chulae</name>
    <name type="common">yellowstripe goby</name>
    <dbReference type="NCBI Taxonomy" id="88201"/>
    <lineage>
        <taxon>Eukaryota</taxon>
        <taxon>Metazoa</taxon>
        <taxon>Chordata</taxon>
        <taxon>Craniata</taxon>
        <taxon>Vertebrata</taxon>
        <taxon>Euteleostomi</taxon>
        <taxon>Actinopterygii</taxon>
        <taxon>Neopterygii</taxon>
        <taxon>Teleostei</taxon>
        <taxon>Neoteleostei</taxon>
        <taxon>Acanthomorphata</taxon>
        <taxon>Gobiaria</taxon>
        <taxon>Gobiiformes</taxon>
        <taxon>Gobioidei</taxon>
        <taxon>Gobiidae</taxon>
        <taxon>Gobionellinae</taxon>
        <taxon>Mugilogobius</taxon>
    </lineage>
</organism>